<evidence type="ECO:0000313" key="16">
    <source>
        <dbReference type="Proteomes" id="UP001201812"/>
    </source>
</evidence>
<feature type="domain" description="Iron-binding zinc finger CDGSH type" evidence="14">
    <location>
        <begin position="598"/>
        <end position="636"/>
    </location>
</feature>
<feature type="region of interest" description="Disordered" evidence="13">
    <location>
        <begin position="146"/>
        <end position="470"/>
    </location>
</feature>
<dbReference type="PANTHER" id="PTHR13680">
    <property type="entry name" value="CDGSH IRON-SULFUR DOMAIN-CONTAINING PROTEIN 1"/>
    <property type="match status" value="1"/>
</dbReference>
<comment type="similarity">
    <text evidence="3 12">Belongs to the CISD protein family. CISD2 subfamily.</text>
</comment>
<comment type="caution">
    <text evidence="15">The sequence shown here is derived from an EMBL/GenBank/DDBJ whole genome shotgun (WGS) entry which is preliminary data.</text>
</comment>
<dbReference type="GO" id="GO:0005741">
    <property type="term" value="C:mitochondrial outer membrane"/>
    <property type="evidence" value="ECO:0007669"/>
    <property type="project" value="TreeGrafter"/>
</dbReference>
<gene>
    <name evidence="15" type="ORF">DdX_04130</name>
</gene>
<keyword evidence="5" id="KW-0963">Cytoplasm</keyword>
<keyword evidence="12" id="KW-0472">Membrane</keyword>
<evidence type="ECO:0000256" key="7">
    <source>
        <dbReference type="ARBA" id="ARBA00022723"/>
    </source>
</evidence>
<comment type="similarity">
    <text evidence="4">Belongs to the INCENP family.</text>
</comment>
<evidence type="ECO:0000256" key="12">
    <source>
        <dbReference type="RuleBase" id="RU369084"/>
    </source>
</evidence>
<feature type="transmembrane region" description="Helical" evidence="12">
    <location>
        <begin position="556"/>
        <end position="577"/>
    </location>
</feature>
<evidence type="ECO:0000256" key="6">
    <source>
        <dbReference type="ARBA" id="ARBA00022714"/>
    </source>
</evidence>
<dbReference type="PANTHER" id="PTHR13680:SF5">
    <property type="entry name" value="CDGSH IRON-SULFUR DOMAIN-CONTAINING PROTEIN 1"/>
    <property type="match status" value="1"/>
</dbReference>
<feature type="compositionally biased region" description="Basic and acidic residues" evidence="13">
    <location>
        <begin position="197"/>
        <end position="267"/>
    </location>
</feature>
<dbReference type="GO" id="GO:0005789">
    <property type="term" value="C:endoplasmic reticulum membrane"/>
    <property type="evidence" value="ECO:0007669"/>
    <property type="project" value="UniProtKB-SubCell"/>
</dbReference>
<organism evidence="15 16">
    <name type="scientific">Ditylenchus destructor</name>
    <dbReference type="NCBI Taxonomy" id="166010"/>
    <lineage>
        <taxon>Eukaryota</taxon>
        <taxon>Metazoa</taxon>
        <taxon>Ecdysozoa</taxon>
        <taxon>Nematoda</taxon>
        <taxon>Chromadorea</taxon>
        <taxon>Rhabditida</taxon>
        <taxon>Tylenchina</taxon>
        <taxon>Tylenchomorpha</taxon>
        <taxon>Sphaerularioidea</taxon>
        <taxon>Anguinidae</taxon>
        <taxon>Anguininae</taxon>
        <taxon>Ditylenchus</taxon>
    </lineage>
</organism>
<dbReference type="Proteomes" id="UP001201812">
    <property type="component" value="Unassembled WGS sequence"/>
</dbReference>
<evidence type="ECO:0000256" key="2">
    <source>
        <dbReference type="ARBA" id="ARBA00004186"/>
    </source>
</evidence>
<keyword evidence="12" id="KW-0256">Endoplasmic reticulum</keyword>
<evidence type="ECO:0000256" key="4">
    <source>
        <dbReference type="ARBA" id="ARBA00010042"/>
    </source>
</evidence>
<protein>
    <recommendedName>
        <fullName evidence="12">CDGSH iron-sulfur domain-containing protein 2 homologue</fullName>
    </recommendedName>
</protein>
<keyword evidence="12" id="KW-1133">Transmembrane helix</keyword>
<dbReference type="GO" id="GO:0010506">
    <property type="term" value="P:regulation of autophagy"/>
    <property type="evidence" value="ECO:0007669"/>
    <property type="project" value="UniProtKB-UniRule"/>
</dbReference>
<dbReference type="GO" id="GO:0046872">
    <property type="term" value="F:metal ion binding"/>
    <property type="evidence" value="ECO:0007669"/>
    <property type="project" value="UniProtKB-UniRule"/>
</dbReference>
<keyword evidence="10" id="KW-0206">Cytoskeleton</keyword>
<dbReference type="FunFam" id="3.40.5.90:FF:000001">
    <property type="entry name" value="CDGSH iron-sulfur domain-containing protein 1"/>
    <property type="match status" value="1"/>
</dbReference>
<comment type="subcellular location">
    <subcellularLocation>
        <location evidence="2">Cytoplasm</location>
        <location evidence="2">Cytoskeleton</location>
        <location evidence="2">Spindle</location>
    </subcellularLocation>
    <subcellularLocation>
        <location evidence="12">Endoplasmic reticulum membrane</location>
        <topology evidence="12">Single-pass membrane protein</topology>
    </subcellularLocation>
    <subcellularLocation>
        <location evidence="1">Nucleus</location>
    </subcellularLocation>
</comment>
<reference evidence="15" key="1">
    <citation type="submission" date="2022-01" db="EMBL/GenBank/DDBJ databases">
        <title>Genome Sequence Resource for Two Populations of Ditylenchus destructor, the Migratory Endoparasitic Phytonematode.</title>
        <authorList>
            <person name="Zhang H."/>
            <person name="Lin R."/>
            <person name="Xie B."/>
        </authorList>
    </citation>
    <scope>NUCLEOTIDE SEQUENCE</scope>
    <source>
        <strain evidence="15">BazhouSP</strain>
    </source>
</reference>
<name>A0AAD4NG71_9BILA</name>
<evidence type="ECO:0000256" key="13">
    <source>
        <dbReference type="SAM" id="MobiDB-lite"/>
    </source>
</evidence>
<keyword evidence="16" id="KW-1185">Reference proteome</keyword>
<keyword evidence="7 12" id="KW-0479">Metal-binding</keyword>
<comment type="cofactor">
    <cofactor evidence="12">
        <name>[2Fe-2S] cluster</name>
        <dbReference type="ChEBI" id="CHEBI:190135"/>
    </cofactor>
    <text evidence="12">Binds 1 [2Fe-2S] cluster.</text>
</comment>
<accession>A0AAD4NG71</accession>
<dbReference type="InterPro" id="IPR045131">
    <property type="entry name" value="CISD1/2"/>
</dbReference>
<dbReference type="GO" id="GO:0051537">
    <property type="term" value="F:2 iron, 2 sulfur cluster binding"/>
    <property type="evidence" value="ECO:0007669"/>
    <property type="project" value="UniProtKB-UniRule"/>
</dbReference>
<evidence type="ECO:0000256" key="10">
    <source>
        <dbReference type="ARBA" id="ARBA00023212"/>
    </source>
</evidence>
<dbReference type="InterPro" id="IPR018967">
    <property type="entry name" value="FeS-contain_CDGSH-typ"/>
</dbReference>
<sequence length="656" mass="77106">MREDDLKLIAGLGDWSKSDSLMQKALARTFGTVLERKYAEFQECKAQMKECISKNYGDALVPRTPKRAKPHTNLMEQINRFKTISLEPDDAENTPPRATEATDAEMMAQNSIERNGSIIMVNEKDADPYNFNPDQDDVQRTANAFTSADATKGKTKPLKYVTKTPVQPSTSRPKRIVRSPPNKGPRPSVQRQQKIKQIQEKTEQAKKQREEYLREKAERIKREREEARQRVEQNNRIKEAEQRERELQREREEKRLREYRTEQERLVHTPSRALPLASKITPKQPNAVMPQFKSTPRQIFVPPKRSKTIELREAASTDFMQKANKKEETQKKLEEELREQQRREEELREQRRIERERLEKEEREKELREQNRVEEERREHERREQERLERERLEHERREKERLEKEKREKERREKELREKEKAKKAKNVSVYDMTPDKIYLPSTKDNYNVDDLSSNDETDNEDKPRKDVPKWAQKRELAIKVAALRELIPEENRARYFGRMKQPTVEDFFKSQLKQYPLRSSSAIWTSPMSDPTPGEGAILMSMQSTNQDLTNGTILLYGCGFLAGVCGVFALGFVFGQRNTFRHSRCNHRIKLDSDKVVDSFEIQDLEGKAAFCRCWHSKNFPYCDGSHIKHNQNTGDNVGPLIITGKPVIKKLD</sequence>
<evidence type="ECO:0000259" key="14">
    <source>
        <dbReference type="SMART" id="SM00704"/>
    </source>
</evidence>
<dbReference type="Pfam" id="PF09360">
    <property type="entry name" value="zf-CDGSH"/>
    <property type="match status" value="1"/>
</dbReference>
<evidence type="ECO:0000256" key="3">
    <source>
        <dbReference type="ARBA" id="ARBA00008624"/>
    </source>
</evidence>
<evidence type="ECO:0000256" key="8">
    <source>
        <dbReference type="ARBA" id="ARBA00023004"/>
    </source>
</evidence>
<keyword evidence="9 12" id="KW-0411">Iron-sulfur</keyword>
<dbReference type="InterPro" id="IPR042216">
    <property type="entry name" value="MitoNEET_CISD"/>
</dbReference>
<dbReference type="EMBL" id="JAKKPZ010000003">
    <property type="protein sequence ID" value="KAI1723947.1"/>
    <property type="molecule type" value="Genomic_DNA"/>
</dbReference>
<evidence type="ECO:0000256" key="5">
    <source>
        <dbReference type="ARBA" id="ARBA00022490"/>
    </source>
</evidence>
<dbReference type="SMART" id="SM00704">
    <property type="entry name" value="ZnF_CDGSH"/>
    <property type="match status" value="1"/>
</dbReference>
<keyword evidence="11" id="KW-0539">Nucleus</keyword>
<evidence type="ECO:0000313" key="15">
    <source>
        <dbReference type="EMBL" id="KAI1723947.1"/>
    </source>
</evidence>
<evidence type="ECO:0000256" key="11">
    <source>
        <dbReference type="ARBA" id="ARBA00023242"/>
    </source>
</evidence>
<keyword evidence="12" id="KW-0812">Transmembrane</keyword>
<dbReference type="Pfam" id="PF03941">
    <property type="entry name" value="INCENP_ARK-bind"/>
    <property type="match status" value="1"/>
</dbReference>
<dbReference type="AlphaFoldDB" id="A0AAD4NG71"/>
<keyword evidence="8 12" id="KW-0408">Iron</keyword>
<dbReference type="InterPro" id="IPR005635">
    <property type="entry name" value="Inner_centromere_prot_ARK-bd"/>
</dbReference>
<dbReference type="GO" id="GO:0005819">
    <property type="term" value="C:spindle"/>
    <property type="evidence" value="ECO:0007669"/>
    <property type="project" value="UniProtKB-SubCell"/>
</dbReference>
<proteinExistence type="inferred from homology"/>
<feature type="compositionally biased region" description="Basic and acidic residues" evidence="13">
    <location>
        <begin position="324"/>
        <end position="422"/>
    </location>
</feature>
<keyword evidence="6 12" id="KW-0001">2Fe-2S</keyword>
<evidence type="ECO:0000256" key="1">
    <source>
        <dbReference type="ARBA" id="ARBA00004123"/>
    </source>
</evidence>
<dbReference type="GO" id="GO:0005634">
    <property type="term" value="C:nucleus"/>
    <property type="evidence" value="ECO:0007669"/>
    <property type="project" value="UniProtKB-SubCell"/>
</dbReference>
<dbReference type="Gene3D" id="3.40.5.90">
    <property type="entry name" value="CDGSH iron-sulfur domain, mitoNEET-type"/>
    <property type="match status" value="1"/>
</dbReference>
<evidence type="ECO:0000256" key="9">
    <source>
        <dbReference type="ARBA" id="ARBA00023014"/>
    </source>
</evidence>